<dbReference type="GO" id="GO:0000155">
    <property type="term" value="F:phosphorelay sensor kinase activity"/>
    <property type="evidence" value="ECO:0007669"/>
    <property type="project" value="InterPro"/>
</dbReference>
<evidence type="ECO:0000256" key="10">
    <source>
        <dbReference type="ARBA" id="ARBA00022840"/>
    </source>
</evidence>
<comment type="caution">
    <text evidence="17">The sequence shown here is derived from an EMBL/GenBank/DDBJ whole genome shotgun (WGS) entry which is preliminary data.</text>
</comment>
<dbReference type="PANTHER" id="PTHR43065:SF46">
    <property type="entry name" value="C4-DICARBOXYLATE TRANSPORT SENSOR PROTEIN DCTB"/>
    <property type="match status" value="1"/>
</dbReference>
<dbReference type="SUPFAM" id="SSF55874">
    <property type="entry name" value="ATPase domain of HSP90 chaperone/DNA topoisomerase II/histidine kinase"/>
    <property type="match status" value="1"/>
</dbReference>
<keyword evidence="4" id="KW-1003">Cell membrane</keyword>
<evidence type="ECO:0000256" key="11">
    <source>
        <dbReference type="ARBA" id="ARBA00022989"/>
    </source>
</evidence>
<dbReference type="Gene3D" id="6.10.250.3020">
    <property type="match status" value="1"/>
</dbReference>
<protein>
    <recommendedName>
        <fullName evidence="3">histidine kinase</fullName>
        <ecNumber evidence="3">2.7.13.3</ecNumber>
    </recommendedName>
</protein>
<keyword evidence="8" id="KW-0547">Nucleotide-binding</keyword>
<evidence type="ECO:0000256" key="4">
    <source>
        <dbReference type="ARBA" id="ARBA00022475"/>
    </source>
</evidence>
<dbReference type="InterPro" id="IPR004358">
    <property type="entry name" value="Sig_transdc_His_kin-like_C"/>
</dbReference>
<evidence type="ECO:0000256" key="3">
    <source>
        <dbReference type="ARBA" id="ARBA00012438"/>
    </source>
</evidence>
<accession>A0AAW9FJ18</accession>
<keyword evidence="7 15" id="KW-0812">Transmembrane</keyword>
<keyword evidence="9" id="KW-0418">Kinase</keyword>
<keyword evidence="5" id="KW-0597">Phosphoprotein</keyword>
<dbReference type="Gene3D" id="3.30.565.10">
    <property type="entry name" value="Histidine kinase-like ATPase, C-terminal domain"/>
    <property type="match status" value="1"/>
</dbReference>
<dbReference type="InterPro" id="IPR036097">
    <property type="entry name" value="HisK_dim/P_sf"/>
</dbReference>
<evidence type="ECO:0000256" key="9">
    <source>
        <dbReference type="ARBA" id="ARBA00022777"/>
    </source>
</evidence>
<keyword evidence="10 17" id="KW-0067">ATP-binding</keyword>
<keyword evidence="6" id="KW-0808">Transferase</keyword>
<keyword evidence="13 15" id="KW-0472">Membrane</keyword>
<dbReference type="PANTHER" id="PTHR43065">
    <property type="entry name" value="SENSOR HISTIDINE KINASE"/>
    <property type="match status" value="1"/>
</dbReference>
<evidence type="ECO:0000256" key="13">
    <source>
        <dbReference type="ARBA" id="ARBA00023136"/>
    </source>
</evidence>
<dbReference type="AlphaFoldDB" id="A0AAW9FJ18"/>
<dbReference type="Pfam" id="PF00512">
    <property type="entry name" value="HisKA"/>
    <property type="match status" value="1"/>
</dbReference>
<keyword evidence="14" id="KW-0175">Coiled coil</keyword>
<dbReference type="PROSITE" id="PS50109">
    <property type="entry name" value="HIS_KIN"/>
    <property type="match status" value="1"/>
</dbReference>
<dbReference type="InterPro" id="IPR005467">
    <property type="entry name" value="His_kinase_dom"/>
</dbReference>
<dbReference type="InterPro" id="IPR033479">
    <property type="entry name" value="dCache_1"/>
</dbReference>
<organism evidence="17">
    <name type="scientific">Agrobacterium rosae</name>
    <dbReference type="NCBI Taxonomy" id="1972867"/>
    <lineage>
        <taxon>Bacteria</taxon>
        <taxon>Pseudomonadati</taxon>
        <taxon>Pseudomonadota</taxon>
        <taxon>Alphaproteobacteria</taxon>
        <taxon>Hyphomicrobiales</taxon>
        <taxon>Rhizobiaceae</taxon>
        <taxon>Rhizobium/Agrobacterium group</taxon>
        <taxon>Agrobacterium</taxon>
    </lineage>
</organism>
<dbReference type="CDD" id="cd00082">
    <property type="entry name" value="HisKA"/>
    <property type="match status" value="1"/>
</dbReference>
<dbReference type="Gene3D" id="1.10.287.130">
    <property type="match status" value="1"/>
</dbReference>
<evidence type="ECO:0000256" key="5">
    <source>
        <dbReference type="ARBA" id="ARBA00022553"/>
    </source>
</evidence>
<name>A0AAW9FJ18_9HYPH</name>
<dbReference type="SUPFAM" id="SSF103190">
    <property type="entry name" value="Sensory domain-like"/>
    <property type="match status" value="1"/>
</dbReference>
<dbReference type="SMART" id="SM00387">
    <property type="entry name" value="HATPase_c"/>
    <property type="match status" value="1"/>
</dbReference>
<dbReference type="PRINTS" id="PR00344">
    <property type="entry name" value="BCTRLSENSOR"/>
</dbReference>
<dbReference type="Gene3D" id="3.30.450.20">
    <property type="entry name" value="PAS domain"/>
    <property type="match status" value="1"/>
</dbReference>
<evidence type="ECO:0000259" key="16">
    <source>
        <dbReference type="PROSITE" id="PS50109"/>
    </source>
</evidence>
<reference evidence="17" key="1">
    <citation type="journal article" date="2023" name="Phytobiomes J">
        <title>Deciphering the key players within the bacterial microbiota associated with aerial crown gall tumors on rhododendron: Insights into the gallobiome.</title>
        <authorList>
            <person name="Kuzmanovic N."/>
            <person name="Nesme J."/>
            <person name="Wolf J."/>
            <person name="Neumann-Schaal M."/>
            <person name="Petersen J."/>
            <person name="Fernandez-Gnecco G."/>
            <person name="Sproeer C."/>
            <person name="Bunk B."/>
            <person name="Overmann J."/>
            <person name="Sorensen S.J."/>
            <person name="Idczak E."/>
            <person name="Smalla K."/>
        </authorList>
    </citation>
    <scope>NUCLEOTIDE SEQUENCE</scope>
    <source>
        <strain evidence="17">Rho-11.1</strain>
    </source>
</reference>
<dbReference type="EMBL" id="JAVRAF010000007">
    <property type="protein sequence ID" value="MDX8304433.1"/>
    <property type="molecule type" value="Genomic_DNA"/>
</dbReference>
<dbReference type="RefSeq" id="WP_320203171.1">
    <property type="nucleotide sequence ID" value="NZ_CP192782.1"/>
</dbReference>
<sequence>MIGLGLAVGVVSTFYLGWSLARERLIEQADDSAQMRAQALEGMLATQRAVATVLSNDVQIRNALVPSAGRAEVSRKLEQLRRDTGSAVIYLLDREGTAVAASNWEGEESFIGVEYAFRDYFSLAVRDGTGYQFTGGVVTKRAGLHLSNAVRRGGEIVGVVVVKIEFDQLEAAWAASADRTVVTDHENKIMISSDSAHPGASQRWAGGTFTASMPIAGANGWTLRVGVSKRMALNAGIGAVIVFLSLSTAIGLMLMRIRQTRRKDALRLAEETRHRGELERAVDERTAQLTAEIRERASAEQRLAELQSNLIQANKLATLGQVTAGVAHEVNQPLAAIRLLADSSVALSGEGQPDVVNNLSTIIRMTERIEKITAGLRRFARKAAGHLSPLRLDEAIDNSVLLTSTSRQAQTVRLIVEPFDRNLTVLAEAVPLEQVLVNLIHNSHEALADTQNAEIRISVTAGTSFVEIVVCDNGPGLAPDIAEKLFEPFTTSKPQGLGLGLVIARDIARNFGGELQFVQNCGAKGTRFNVRLIRP</sequence>
<dbReference type="InterPro" id="IPR017055">
    <property type="entry name" value="Sig_transdc_His_kinase_DctB"/>
</dbReference>
<dbReference type="PIRSF" id="PIRSF036431">
    <property type="entry name" value="STHK_DctB"/>
    <property type="match status" value="1"/>
</dbReference>
<dbReference type="InterPro" id="IPR029151">
    <property type="entry name" value="Sensor-like_sf"/>
</dbReference>
<proteinExistence type="predicted"/>
<dbReference type="Pfam" id="PF02743">
    <property type="entry name" value="dCache_1"/>
    <property type="match status" value="1"/>
</dbReference>
<dbReference type="SUPFAM" id="SSF47384">
    <property type="entry name" value="Homodimeric domain of signal transducing histidine kinase"/>
    <property type="match status" value="1"/>
</dbReference>
<evidence type="ECO:0000256" key="12">
    <source>
        <dbReference type="ARBA" id="ARBA00023012"/>
    </source>
</evidence>
<feature type="domain" description="Histidine kinase" evidence="16">
    <location>
        <begin position="325"/>
        <end position="535"/>
    </location>
</feature>
<evidence type="ECO:0000256" key="8">
    <source>
        <dbReference type="ARBA" id="ARBA00022741"/>
    </source>
</evidence>
<dbReference type="InterPro" id="IPR003594">
    <property type="entry name" value="HATPase_dom"/>
</dbReference>
<gene>
    <name evidence="17" type="ORF">RMR22_19415</name>
</gene>
<evidence type="ECO:0000313" key="17">
    <source>
        <dbReference type="EMBL" id="MDX8304433.1"/>
    </source>
</evidence>
<dbReference type="InterPro" id="IPR003661">
    <property type="entry name" value="HisK_dim/P_dom"/>
</dbReference>
<evidence type="ECO:0000256" key="14">
    <source>
        <dbReference type="SAM" id="Coils"/>
    </source>
</evidence>
<feature type="transmembrane region" description="Helical" evidence="15">
    <location>
        <begin position="231"/>
        <end position="254"/>
    </location>
</feature>
<keyword evidence="11 15" id="KW-1133">Transmembrane helix</keyword>
<keyword evidence="12" id="KW-0902">Two-component regulatory system</keyword>
<evidence type="ECO:0000256" key="1">
    <source>
        <dbReference type="ARBA" id="ARBA00000085"/>
    </source>
</evidence>
<dbReference type="EC" id="2.7.13.3" evidence="3"/>
<evidence type="ECO:0000256" key="15">
    <source>
        <dbReference type="SAM" id="Phobius"/>
    </source>
</evidence>
<dbReference type="GO" id="GO:0005524">
    <property type="term" value="F:ATP binding"/>
    <property type="evidence" value="ECO:0007669"/>
    <property type="project" value="UniProtKB-KW"/>
</dbReference>
<evidence type="ECO:0000256" key="6">
    <source>
        <dbReference type="ARBA" id="ARBA00022679"/>
    </source>
</evidence>
<comment type="catalytic activity">
    <reaction evidence="1">
        <text>ATP + protein L-histidine = ADP + protein N-phospho-L-histidine.</text>
        <dbReference type="EC" id="2.7.13.3"/>
    </reaction>
</comment>
<dbReference type="GO" id="GO:0005886">
    <property type="term" value="C:plasma membrane"/>
    <property type="evidence" value="ECO:0007669"/>
    <property type="project" value="UniProtKB-SubCell"/>
</dbReference>
<dbReference type="Pfam" id="PF02518">
    <property type="entry name" value="HATPase_c"/>
    <property type="match status" value="1"/>
</dbReference>
<evidence type="ECO:0000256" key="7">
    <source>
        <dbReference type="ARBA" id="ARBA00022692"/>
    </source>
</evidence>
<dbReference type="InterPro" id="IPR036890">
    <property type="entry name" value="HATPase_C_sf"/>
</dbReference>
<comment type="subcellular location">
    <subcellularLocation>
        <location evidence="2">Cell membrane</location>
        <topology evidence="2">Multi-pass membrane protein</topology>
    </subcellularLocation>
</comment>
<dbReference type="SMART" id="SM00388">
    <property type="entry name" value="HisKA"/>
    <property type="match status" value="1"/>
</dbReference>
<evidence type="ECO:0000256" key="2">
    <source>
        <dbReference type="ARBA" id="ARBA00004651"/>
    </source>
</evidence>
<feature type="coiled-coil region" evidence="14">
    <location>
        <begin position="289"/>
        <end position="316"/>
    </location>
</feature>